<accession>A0A1M5DVK9</accession>
<sequence length="76" mass="8119">MPSSLLVLLMAINLSCVSPTAEAQEITRPAPADKPPYDIALDYCAERGGLAQYSVKGEEVRFTCGDDLTTIITISS</sequence>
<dbReference type="Proteomes" id="UP000184346">
    <property type="component" value="Unassembled WGS sequence"/>
</dbReference>
<protein>
    <recommendedName>
        <fullName evidence="4">Hemolysin</fullName>
    </recommendedName>
</protein>
<evidence type="ECO:0000313" key="3">
    <source>
        <dbReference type="Proteomes" id="UP000184346"/>
    </source>
</evidence>
<dbReference type="RefSeq" id="WP_072824953.1">
    <property type="nucleotide sequence ID" value="NZ_FQUJ01000019.1"/>
</dbReference>
<dbReference type="STRING" id="1121942.SAMN02745148_03347"/>
<evidence type="ECO:0008006" key="4">
    <source>
        <dbReference type="Google" id="ProtNLM"/>
    </source>
</evidence>
<name>A0A1M5DVK9_9GAMM</name>
<evidence type="ECO:0000313" key="2">
    <source>
        <dbReference type="EMBL" id="SHF70894.1"/>
    </source>
</evidence>
<reference evidence="2 3" key="1">
    <citation type="submission" date="2016-11" db="EMBL/GenBank/DDBJ databases">
        <authorList>
            <person name="Jaros S."/>
            <person name="Januszkiewicz K."/>
            <person name="Wedrychowicz H."/>
        </authorList>
    </citation>
    <scope>NUCLEOTIDE SEQUENCE [LARGE SCALE GENOMIC DNA]</scope>
    <source>
        <strain evidence="2 3">DSM 19980</strain>
    </source>
</reference>
<feature type="signal peptide" evidence="1">
    <location>
        <begin position="1"/>
        <end position="23"/>
    </location>
</feature>
<gene>
    <name evidence="2" type="ORF">SAMN02745148_03347</name>
</gene>
<organism evidence="2 3">
    <name type="scientific">Modicisalibacter ilicicola DSM 19980</name>
    <dbReference type="NCBI Taxonomy" id="1121942"/>
    <lineage>
        <taxon>Bacteria</taxon>
        <taxon>Pseudomonadati</taxon>
        <taxon>Pseudomonadota</taxon>
        <taxon>Gammaproteobacteria</taxon>
        <taxon>Oceanospirillales</taxon>
        <taxon>Halomonadaceae</taxon>
        <taxon>Modicisalibacter</taxon>
    </lineage>
</organism>
<dbReference type="AlphaFoldDB" id="A0A1M5DVK9"/>
<proteinExistence type="predicted"/>
<evidence type="ECO:0000256" key="1">
    <source>
        <dbReference type="SAM" id="SignalP"/>
    </source>
</evidence>
<dbReference type="EMBL" id="FQUJ01000019">
    <property type="protein sequence ID" value="SHF70894.1"/>
    <property type="molecule type" value="Genomic_DNA"/>
</dbReference>
<keyword evidence="3" id="KW-1185">Reference proteome</keyword>
<feature type="chain" id="PRO_5012025029" description="Hemolysin" evidence="1">
    <location>
        <begin position="24"/>
        <end position="76"/>
    </location>
</feature>
<keyword evidence="1" id="KW-0732">Signal</keyword>
<dbReference type="OrthoDB" id="9889324at2"/>